<sequence>MTTDNDRPTVGCEHAHNVNGNCFEPGCPNSNSRRHHPHAGQPVDEVAEFVRARLTGAKETAEQLPGHLAAREVRRVDGLLELLDVWEANRFAGDRPHPLELRLPSLLAAEFIPDPDQPITPLFDPPYDEQQTVTNSLEELGRTVARLYEDDPAENQRVQALINRAMAASADTFAALEAIAAACADLSLPADTR</sequence>
<evidence type="ECO:0000313" key="2">
    <source>
        <dbReference type="Proteomes" id="UP000076660"/>
    </source>
</evidence>
<name>A0A1W2LI43_9PSEU</name>
<proteinExistence type="predicted"/>
<dbReference type="AlphaFoldDB" id="A0A1W2LI43"/>
<organism evidence="1 2">
    <name type="scientific">Amycolatopsis keratiniphila subsp. keratiniphila</name>
    <dbReference type="NCBI Taxonomy" id="227715"/>
    <lineage>
        <taxon>Bacteria</taxon>
        <taxon>Bacillati</taxon>
        <taxon>Actinomycetota</taxon>
        <taxon>Actinomycetes</taxon>
        <taxon>Pseudonocardiales</taxon>
        <taxon>Pseudonocardiaceae</taxon>
        <taxon>Amycolatopsis</taxon>
        <taxon>Amycolatopsis japonica group</taxon>
    </lineage>
</organism>
<accession>A0A1W2LI43</accession>
<dbReference type="RefSeq" id="WP_063275877.1">
    <property type="nucleotide sequence ID" value="NZ_LQMT02000042.1"/>
</dbReference>
<dbReference type="EMBL" id="LQMT02000042">
    <property type="protein sequence ID" value="ONF62282.1"/>
    <property type="molecule type" value="Genomic_DNA"/>
</dbReference>
<gene>
    <name evidence="1" type="ORF">AVR91_0238625</name>
</gene>
<comment type="caution">
    <text evidence="1">The sequence shown here is derived from an EMBL/GenBank/DDBJ whole genome shotgun (WGS) entry which is preliminary data.</text>
</comment>
<protein>
    <submittedName>
        <fullName evidence="1">Uncharacterized protein</fullName>
    </submittedName>
</protein>
<dbReference type="Proteomes" id="UP000076660">
    <property type="component" value="Unassembled WGS sequence"/>
</dbReference>
<reference evidence="1 2" key="1">
    <citation type="submission" date="2016-12" db="EMBL/GenBank/DDBJ databases">
        <title>Amycolatopsis keratiniphila subsp. keratiniphila genome sequencing and assembly.</title>
        <authorList>
            <person name="Mayilraj S."/>
            <person name="Kaur N."/>
        </authorList>
    </citation>
    <scope>NUCLEOTIDE SEQUENCE [LARGE SCALE GENOMIC DNA]</scope>
    <source>
        <strain evidence="1 2">DSM 44409</strain>
    </source>
</reference>
<dbReference type="OrthoDB" id="9917265at2"/>
<evidence type="ECO:0000313" key="1">
    <source>
        <dbReference type="EMBL" id="ONF62282.1"/>
    </source>
</evidence>